<dbReference type="STRING" id="882378.RBRH_03938"/>
<evidence type="ECO:0000313" key="2">
    <source>
        <dbReference type="Proteomes" id="UP000007437"/>
    </source>
</evidence>
<accession>E5AS24</accession>
<protein>
    <submittedName>
        <fullName evidence="1">Hemoglobin-haptoglobin utilization protein B</fullName>
    </submittedName>
</protein>
<dbReference type="AlphaFoldDB" id="E5AS24"/>
<gene>
    <name evidence="1" type="ordered locus">RBRH_03938</name>
</gene>
<proteinExistence type="predicted"/>
<reference evidence="1 2" key="1">
    <citation type="journal article" date="2011" name="J. Bacteriol.">
        <title>Complete genome sequence of Burkholderia rhizoxinica, an endosymbiont of Rhizopus microsporus.</title>
        <authorList>
            <person name="Lackner G."/>
            <person name="Moebius N."/>
            <person name="Partida-Martinez L."/>
            <person name="Hertweck C."/>
        </authorList>
    </citation>
    <scope>NUCLEOTIDE SEQUENCE [LARGE SCALE GENOMIC DNA]</scope>
    <source>
        <strain evidence="2">DSM 19002 / CIP 109453 / HKI 454</strain>
    </source>
</reference>
<dbReference type="eggNOG" id="COG4771">
    <property type="taxonomic scope" value="Bacteria"/>
</dbReference>
<dbReference type="Proteomes" id="UP000007437">
    <property type="component" value="Chromosome"/>
</dbReference>
<evidence type="ECO:0000313" key="1">
    <source>
        <dbReference type="EMBL" id="CBW75406.1"/>
    </source>
</evidence>
<dbReference type="EMBL" id="FR687359">
    <property type="protein sequence ID" value="CBW75406.1"/>
    <property type="molecule type" value="Genomic_DNA"/>
</dbReference>
<name>E5AS24_MYCRK</name>
<dbReference type="KEGG" id="brh:RBRH_03938"/>
<organism evidence="1 2">
    <name type="scientific">Mycetohabitans rhizoxinica (strain DSM 19002 / CIP 109453 / HKI 454)</name>
    <name type="common">Paraburkholderia rhizoxinica</name>
    <dbReference type="NCBI Taxonomy" id="882378"/>
    <lineage>
        <taxon>Bacteria</taxon>
        <taxon>Pseudomonadati</taxon>
        <taxon>Pseudomonadota</taxon>
        <taxon>Betaproteobacteria</taxon>
        <taxon>Burkholderiales</taxon>
        <taxon>Burkholderiaceae</taxon>
        <taxon>Mycetohabitans</taxon>
    </lineage>
</organism>
<dbReference type="HOGENOM" id="CLU_1755435_0_0_4"/>
<sequence>MPVHIKVMISPVCESSFGWAVIALASSRVPVGGLAIKPGTEASRVSRRKAQFYDIELGGKCRVLDTAALRGDVELAADNSHARNRGTDHPLPRIAPLRASLAIDYGDSRWSARAELQHAWSPNFRRARNRLRGQVQRNGRPAPPVLIG</sequence>